<feature type="binding site" evidence="4">
    <location>
        <position position="56"/>
    </location>
    <ligand>
        <name>substrate</name>
    </ligand>
</feature>
<evidence type="ECO:0000313" key="8">
    <source>
        <dbReference type="EMBL" id="STC84223.1"/>
    </source>
</evidence>
<protein>
    <recommendedName>
        <fullName evidence="5">5-formyltetrahydrofolate cyclo-ligase</fullName>
        <ecNumber evidence="5">6.3.3.2</ecNumber>
    </recommendedName>
</protein>
<dbReference type="GO" id="GO:0030272">
    <property type="term" value="F:5-formyltetrahydrofolate cyclo-ligase activity"/>
    <property type="evidence" value="ECO:0007669"/>
    <property type="project" value="UniProtKB-EC"/>
</dbReference>
<evidence type="ECO:0000256" key="6">
    <source>
        <dbReference type="SAM" id="MobiDB-lite"/>
    </source>
</evidence>
<organism evidence="8 10">
    <name type="scientific">Edwardsiella hoshinae</name>
    <dbReference type="NCBI Taxonomy" id="93378"/>
    <lineage>
        <taxon>Bacteria</taxon>
        <taxon>Pseudomonadati</taxon>
        <taxon>Pseudomonadota</taxon>
        <taxon>Gammaproteobacteria</taxon>
        <taxon>Enterobacterales</taxon>
        <taxon>Hafniaceae</taxon>
        <taxon>Edwardsiella</taxon>
    </lineage>
</organism>
<keyword evidence="2 4" id="KW-0547">Nucleotide-binding</keyword>
<comment type="catalytic activity">
    <reaction evidence="5">
        <text>(6S)-5-formyl-5,6,7,8-tetrahydrofolate + ATP = (6R)-5,10-methenyltetrahydrofolate + ADP + phosphate</text>
        <dbReference type="Rhea" id="RHEA:10488"/>
        <dbReference type="ChEBI" id="CHEBI:30616"/>
        <dbReference type="ChEBI" id="CHEBI:43474"/>
        <dbReference type="ChEBI" id="CHEBI:57455"/>
        <dbReference type="ChEBI" id="CHEBI:57457"/>
        <dbReference type="ChEBI" id="CHEBI:456216"/>
        <dbReference type="EC" id="6.3.3.2"/>
    </reaction>
</comment>
<dbReference type="InterPro" id="IPR037171">
    <property type="entry name" value="NagB/RpiA_transferase-like"/>
</dbReference>
<reference evidence="8 10" key="2">
    <citation type="submission" date="2018-06" db="EMBL/GenBank/DDBJ databases">
        <authorList>
            <consortium name="Pathogen Informatics"/>
            <person name="Doyle S."/>
        </authorList>
    </citation>
    <scope>NUCLEOTIDE SEQUENCE [LARGE SCALE GENOMIC DNA]</scope>
    <source>
        <strain evidence="8 10">NCTC12121</strain>
    </source>
</reference>
<evidence type="ECO:0000313" key="9">
    <source>
        <dbReference type="Proteomes" id="UP000175893"/>
    </source>
</evidence>
<keyword evidence="9" id="KW-1185">Reference proteome</keyword>
<dbReference type="PANTHER" id="PTHR23407">
    <property type="entry name" value="ATPASE INHIBITOR/5-FORMYLTETRAHYDROFOLATE CYCLO-LIGASE"/>
    <property type="match status" value="1"/>
</dbReference>
<name>A0A376D9R5_9GAMM</name>
<comment type="similarity">
    <text evidence="1 5">Belongs to the 5-formyltetrahydrofolate cyclo-ligase family.</text>
</comment>
<dbReference type="Proteomes" id="UP000175893">
    <property type="component" value="Chromosome"/>
</dbReference>
<dbReference type="Pfam" id="PF01812">
    <property type="entry name" value="5-FTHF_cyc-lig"/>
    <property type="match status" value="1"/>
</dbReference>
<dbReference type="PANTHER" id="PTHR23407:SF1">
    <property type="entry name" value="5-FORMYLTETRAHYDROFOLATE CYCLO-LIGASE"/>
    <property type="match status" value="1"/>
</dbReference>
<dbReference type="GO" id="GO:0035999">
    <property type="term" value="P:tetrahydrofolate interconversion"/>
    <property type="evidence" value="ECO:0007669"/>
    <property type="project" value="TreeGrafter"/>
</dbReference>
<dbReference type="NCBIfam" id="TIGR02727">
    <property type="entry name" value="MTHFS_bact"/>
    <property type="match status" value="1"/>
</dbReference>
<dbReference type="Proteomes" id="UP000255248">
    <property type="component" value="Unassembled WGS sequence"/>
</dbReference>
<dbReference type="PIRSF" id="PIRSF006806">
    <property type="entry name" value="FTHF_cligase"/>
    <property type="match status" value="1"/>
</dbReference>
<dbReference type="GO" id="GO:0046872">
    <property type="term" value="F:metal ion binding"/>
    <property type="evidence" value="ECO:0007669"/>
    <property type="project" value="UniProtKB-KW"/>
</dbReference>
<accession>A0A376D9R5</accession>
<keyword evidence="5" id="KW-0479">Metal-binding</keyword>
<dbReference type="RefSeq" id="WP_024524382.1">
    <property type="nucleotide sequence ID" value="NZ_CP016043.1"/>
</dbReference>
<dbReference type="GO" id="GO:0005524">
    <property type="term" value="F:ATP binding"/>
    <property type="evidence" value="ECO:0007669"/>
    <property type="project" value="UniProtKB-KW"/>
</dbReference>
<reference evidence="7 9" key="1">
    <citation type="submission" date="2016-06" db="EMBL/GenBank/DDBJ databases">
        <title>Complete genome sequence of Edwardsiella hoshinae ATCC 35051.</title>
        <authorList>
            <person name="Reichley S.R."/>
            <person name="Waldbieser G.C."/>
            <person name="Lawrence M.L."/>
            <person name="Griffin M.J."/>
        </authorList>
    </citation>
    <scope>NUCLEOTIDE SEQUENCE [LARGE SCALE GENOMIC DNA]</scope>
    <source>
        <strain evidence="7 9">ATCC 35051</strain>
    </source>
</reference>
<dbReference type="STRING" id="93378.A9798_02435"/>
<sequence length="219" mass="24651">MPQEPASLSRHHIRQQQRALRRSLSPAQQRHAAFALRDRLLAQPYLARPCRIALYLPFDGEPDTRPLIAALWQRGHQVVLPVLHPFTRGQLLFLRYTPETTMRRNAFGISEPDLDATRVVPLTRLDLMLTPLVAFDAAGNRLGMGGGFYDRTLAQWRQRRQHGFGPYPIGIAHDCQRVAALTAADWDVPLPEIVTPSAHYRWPQAGAPWQAVHASPSPG</sequence>
<evidence type="ECO:0000256" key="3">
    <source>
        <dbReference type="ARBA" id="ARBA00022840"/>
    </source>
</evidence>
<evidence type="ECO:0000313" key="7">
    <source>
        <dbReference type="EMBL" id="AOV95924.1"/>
    </source>
</evidence>
<dbReference type="GO" id="GO:0009396">
    <property type="term" value="P:folic acid-containing compound biosynthetic process"/>
    <property type="evidence" value="ECO:0007669"/>
    <property type="project" value="TreeGrafter"/>
</dbReference>
<keyword evidence="3 4" id="KW-0067">ATP-binding</keyword>
<dbReference type="KEGG" id="eho:A9798_02435"/>
<evidence type="ECO:0000256" key="4">
    <source>
        <dbReference type="PIRSR" id="PIRSR006806-1"/>
    </source>
</evidence>
<feature type="compositionally biased region" description="Basic residues" evidence="6">
    <location>
        <begin position="9"/>
        <end position="21"/>
    </location>
</feature>
<dbReference type="EMBL" id="UFXZ01000001">
    <property type="protein sequence ID" value="STC84223.1"/>
    <property type="molecule type" value="Genomic_DNA"/>
</dbReference>
<dbReference type="InterPro" id="IPR002698">
    <property type="entry name" value="FTHF_cligase"/>
</dbReference>
<feature type="region of interest" description="Disordered" evidence="6">
    <location>
        <begin position="1"/>
        <end position="26"/>
    </location>
</feature>
<comment type="cofactor">
    <cofactor evidence="5">
        <name>Mg(2+)</name>
        <dbReference type="ChEBI" id="CHEBI:18420"/>
    </cofactor>
</comment>
<keyword evidence="8" id="KW-0436">Ligase</keyword>
<feature type="binding site" evidence="4">
    <location>
        <position position="61"/>
    </location>
    <ligand>
        <name>substrate</name>
    </ligand>
</feature>
<evidence type="ECO:0000256" key="1">
    <source>
        <dbReference type="ARBA" id="ARBA00010638"/>
    </source>
</evidence>
<dbReference type="SUPFAM" id="SSF100950">
    <property type="entry name" value="NagB/RpiA/CoA transferase-like"/>
    <property type="match status" value="1"/>
</dbReference>
<evidence type="ECO:0000256" key="2">
    <source>
        <dbReference type="ARBA" id="ARBA00022741"/>
    </source>
</evidence>
<dbReference type="AlphaFoldDB" id="A0A376D9R5"/>
<dbReference type="EMBL" id="CP016043">
    <property type="protein sequence ID" value="AOV95924.1"/>
    <property type="molecule type" value="Genomic_DNA"/>
</dbReference>
<feature type="binding site" evidence="4">
    <location>
        <begin position="141"/>
        <end position="149"/>
    </location>
    <ligand>
        <name>ATP</name>
        <dbReference type="ChEBI" id="CHEBI:30616"/>
    </ligand>
</feature>
<keyword evidence="5" id="KW-0460">Magnesium</keyword>
<dbReference type="Gene3D" id="3.40.50.10420">
    <property type="entry name" value="NagB/RpiA/CoA transferase-like"/>
    <property type="match status" value="1"/>
</dbReference>
<proteinExistence type="inferred from homology"/>
<gene>
    <name evidence="8" type="primary">ygfA</name>
    <name evidence="7" type="ORF">A9798_02435</name>
    <name evidence="8" type="ORF">NCTC12121_00489</name>
</gene>
<evidence type="ECO:0000313" key="10">
    <source>
        <dbReference type="Proteomes" id="UP000255248"/>
    </source>
</evidence>
<dbReference type="EC" id="6.3.3.2" evidence="5"/>
<dbReference type="InterPro" id="IPR024185">
    <property type="entry name" value="FTHF_cligase-like_sf"/>
</dbReference>
<dbReference type="OrthoDB" id="9801938at2"/>
<evidence type="ECO:0000256" key="5">
    <source>
        <dbReference type="RuleBase" id="RU361279"/>
    </source>
</evidence>